<name>A0AA37PD74_9PEZI</name>
<feature type="region of interest" description="Disordered" evidence="1">
    <location>
        <begin position="1"/>
        <end position="20"/>
    </location>
</feature>
<dbReference type="RefSeq" id="XP_049132431.1">
    <property type="nucleotide sequence ID" value="XM_049276474.1"/>
</dbReference>
<dbReference type="InterPro" id="IPR021709">
    <property type="entry name" value="DUF3292"/>
</dbReference>
<evidence type="ECO:0000313" key="3">
    <source>
        <dbReference type="Proteomes" id="UP001055115"/>
    </source>
</evidence>
<dbReference type="Proteomes" id="UP001055115">
    <property type="component" value="Unassembled WGS sequence"/>
</dbReference>
<proteinExistence type="predicted"/>
<dbReference type="EMBL" id="BQXU01000034">
    <property type="protein sequence ID" value="GKT50081.1"/>
    <property type="molecule type" value="Genomic_DNA"/>
</dbReference>
<accession>A0AA37PD74</accession>
<evidence type="ECO:0000256" key="1">
    <source>
        <dbReference type="SAM" id="MobiDB-lite"/>
    </source>
</evidence>
<comment type="caution">
    <text evidence="2">The sequence shown here is derived from an EMBL/GenBank/DDBJ whole genome shotgun (WGS) entry which is preliminary data.</text>
</comment>
<dbReference type="GeneID" id="73331064"/>
<dbReference type="Pfam" id="PF11696">
    <property type="entry name" value="DUF3292"/>
    <property type="match status" value="1"/>
</dbReference>
<protein>
    <submittedName>
        <fullName evidence="2">Uncharacterized protein</fullName>
    </submittedName>
</protein>
<sequence length="68" mass="7852">MADDQSQTRSHTLAASDYVNTNGAKLSEDRSVYDLGWNKDPDHDARPWIRGMHNEDIWVLVRRLNKAI</sequence>
<reference evidence="2 3" key="1">
    <citation type="submission" date="2022-03" db="EMBL/GenBank/DDBJ databases">
        <title>Genome data of Colletotrichum spp.</title>
        <authorList>
            <person name="Utami Y.D."/>
            <person name="Hiruma K."/>
        </authorList>
    </citation>
    <scope>NUCLEOTIDE SEQUENCE [LARGE SCALE GENOMIC DNA]</scope>
    <source>
        <strain evidence="2 3">MAFF 239500</strain>
    </source>
</reference>
<gene>
    <name evidence="2" type="ORF">ColSpa_10262</name>
</gene>
<dbReference type="AlphaFoldDB" id="A0AA37PD74"/>
<keyword evidence="3" id="KW-1185">Reference proteome</keyword>
<evidence type="ECO:0000313" key="2">
    <source>
        <dbReference type="EMBL" id="GKT50081.1"/>
    </source>
</evidence>
<organism evidence="2 3">
    <name type="scientific">Colletotrichum spaethianum</name>
    <dbReference type="NCBI Taxonomy" id="700344"/>
    <lineage>
        <taxon>Eukaryota</taxon>
        <taxon>Fungi</taxon>
        <taxon>Dikarya</taxon>
        <taxon>Ascomycota</taxon>
        <taxon>Pezizomycotina</taxon>
        <taxon>Sordariomycetes</taxon>
        <taxon>Hypocreomycetidae</taxon>
        <taxon>Glomerellales</taxon>
        <taxon>Glomerellaceae</taxon>
        <taxon>Colletotrichum</taxon>
        <taxon>Colletotrichum spaethianum species complex</taxon>
    </lineage>
</organism>